<keyword evidence="1" id="KW-0732">Signal</keyword>
<evidence type="ECO:0000256" key="1">
    <source>
        <dbReference type="SAM" id="SignalP"/>
    </source>
</evidence>
<accession>A0A1V8STL8</accession>
<dbReference type="PANTHER" id="PTHR42749">
    <property type="entry name" value="CELL SHAPE-DETERMINING PROTEIN MREB"/>
    <property type="match status" value="1"/>
</dbReference>
<feature type="chain" id="PRO_5013320222" evidence="1">
    <location>
        <begin position="24"/>
        <end position="620"/>
    </location>
</feature>
<feature type="signal peptide" evidence="1">
    <location>
        <begin position="1"/>
        <end position="23"/>
    </location>
</feature>
<protein>
    <submittedName>
        <fullName evidence="2">Uncharacterized protein</fullName>
    </submittedName>
</protein>
<dbReference type="STRING" id="1507870.A0A1V8STL8"/>
<organism evidence="2 3">
    <name type="scientific">Cryoendolithus antarcticus</name>
    <dbReference type="NCBI Taxonomy" id="1507870"/>
    <lineage>
        <taxon>Eukaryota</taxon>
        <taxon>Fungi</taxon>
        <taxon>Dikarya</taxon>
        <taxon>Ascomycota</taxon>
        <taxon>Pezizomycotina</taxon>
        <taxon>Dothideomycetes</taxon>
        <taxon>Dothideomycetidae</taxon>
        <taxon>Cladosporiales</taxon>
        <taxon>Cladosporiaceae</taxon>
        <taxon>Cryoendolithus</taxon>
    </lineage>
</organism>
<sequence length="620" mass="69817">MSGHWPVDWIIAIDFGMTCTAVAYSCAPDFEVRYIQKWPGKPQHEIHNKVDTSISYDVRTGQLKGWGFLCDHDDDGEEVNQYWKLNLDPAYVGLPDDPAHEVAAKWYRDYMFCIREHTLGFLRDSFPHFDRKNVEFVISVPTTWRDPGLIAQIEQHIQAAGYGQSHNERVTISLTEAEAAAVYALKSGMTIGESFVVCDAGGGTSDVNVLRVVSTGTLALEALSYVEGRAVGSVLIDYKAQKLVSQRLQLIREHVPGDIDAIAEQMVRDGFHTFKCSFGSVAYNAYTKLKLQIPGLSLGTDFPGVNVEDSRLVISSHEVQAIFDEKVDLICGLIDEQLKVVKDLHPSETMASIHRYSHLVLSGGFGSSPYLRRRLKERYEGGQSSLHTNASGMKVLLADQPQLAVVHGLIMAKSQLVKLGLDVYAKKCCPISVGILSREKYDQSKHQGETVTLDPLDNQRWAERQIRWIISKGDVVQTEKGKPHPYRRKIPLGQEHTPWRTQIVMSTLPKDRLPKSLPANRPSENGKELCEIEAVLDPKTLRRKNHKWYHLRREYKLAEFSVILHISTGLRFEIVSKDGTSVKSHEEISVAWEPVTVQSAQPEVAPTMYPVAQQNGWHWR</sequence>
<dbReference type="Gene3D" id="3.30.420.40">
    <property type="match status" value="2"/>
</dbReference>
<proteinExistence type="predicted"/>
<name>A0A1V8STL8_9PEZI</name>
<reference evidence="3" key="1">
    <citation type="submission" date="2017-03" db="EMBL/GenBank/DDBJ databases">
        <title>Genomes of endolithic fungi from Antarctica.</title>
        <authorList>
            <person name="Coleine C."/>
            <person name="Masonjones S."/>
            <person name="Stajich J.E."/>
        </authorList>
    </citation>
    <scope>NUCLEOTIDE SEQUENCE [LARGE SCALE GENOMIC DNA]</scope>
    <source>
        <strain evidence="3">CCFEE 5527</strain>
    </source>
</reference>
<evidence type="ECO:0000313" key="3">
    <source>
        <dbReference type="Proteomes" id="UP000192596"/>
    </source>
</evidence>
<gene>
    <name evidence="2" type="ORF">B0A48_12040</name>
</gene>
<dbReference type="Proteomes" id="UP000192596">
    <property type="component" value="Unassembled WGS sequence"/>
</dbReference>
<dbReference type="SUPFAM" id="SSF53067">
    <property type="entry name" value="Actin-like ATPase domain"/>
    <property type="match status" value="1"/>
</dbReference>
<comment type="caution">
    <text evidence="2">The sequence shown here is derived from an EMBL/GenBank/DDBJ whole genome shotgun (WGS) entry which is preliminary data.</text>
</comment>
<dbReference type="AlphaFoldDB" id="A0A1V8STL8"/>
<dbReference type="PANTHER" id="PTHR42749:SF1">
    <property type="entry name" value="CELL SHAPE-DETERMINING PROTEIN MREB"/>
    <property type="match status" value="1"/>
</dbReference>
<dbReference type="InterPro" id="IPR043129">
    <property type="entry name" value="ATPase_NBD"/>
</dbReference>
<dbReference type="CDD" id="cd10170">
    <property type="entry name" value="ASKHA_NBD_HSP70"/>
    <property type="match status" value="1"/>
</dbReference>
<dbReference type="EMBL" id="NAJO01000027">
    <property type="protein sequence ID" value="OQO02513.1"/>
    <property type="molecule type" value="Genomic_DNA"/>
</dbReference>
<dbReference type="Gene3D" id="3.90.640.10">
    <property type="entry name" value="Actin, Chain A, domain 4"/>
    <property type="match status" value="1"/>
</dbReference>
<dbReference type="OrthoDB" id="2394218at2759"/>
<evidence type="ECO:0000313" key="2">
    <source>
        <dbReference type="EMBL" id="OQO02513.1"/>
    </source>
</evidence>
<keyword evidence="3" id="KW-1185">Reference proteome</keyword>
<dbReference type="InParanoid" id="A0A1V8STL8"/>